<dbReference type="AlphaFoldDB" id="A0A382QMD5"/>
<dbReference type="Gene3D" id="2.60.120.620">
    <property type="entry name" value="q2cbj1_9rhob like domain"/>
    <property type="match status" value="1"/>
</dbReference>
<dbReference type="EMBL" id="UINC01115562">
    <property type="protein sequence ID" value="SVC86689.1"/>
    <property type="molecule type" value="Genomic_DNA"/>
</dbReference>
<reference evidence="1" key="1">
    <citation type="submission" date="2018-05" db="EMBL/GenBank/DDBJ databases">
        <authorList>
            <person name="Lanie J.A."/>
            <person name="Ng W.-L."/>
            <person name="Kazmierczak K.M."/>
            <person name="Andrzejewski T.M."/>
            <person name="Davidsen T.M."/>
            <person name="Wayne K.J."/>
            <person name="Tettelin H."/>
            <person name="Glass J.I."/>
            <person name="Rusch D."/>
            <person name="Podicherti R."/>
            <person name="Tsui H.-C.T."/>
            <person name="Winkler M.E."/>
        </authorList>
    </citation>
    <scope>NUCLEOTIDE SEQUENCE</scope>
</reference>
<evidence type="ECO:0008006" key="2">
    <source>
        <dbReference type="Google" id="ProtNLM"/>
    </source>
</evidence>
<sequence>MVTDYVKYYEDVVSDDQCSEILNCTETVYVSSTYSSNDGKVESEERVRMDECWVKNDSILWPTILSCYEEIIKRYSADFPLFSVQRTTDFRINRYTVGGFMSKHCDNIHHSHGQQYGY</sequence>
<evidence type="ECO:0000313" key="1">
    <source>
        <dbReference type="EMBL" id="SVC86689.1"/>
    </source>
</evidence>
<gene>
    <name evidence="1" type="ORF">METZ01_LOCUS339543</name>
</gene>
<protein>
    <recommendedName>
        <fullName evidence="2">Prolyl 4-hydroxylase alpha subunit Fe(2+) 2OG dioxygenase domain-containing protein</fullName>
    </recommendedName>
</protein>
<name>A0A382QMD5_9ZZZZ</name>
<proteinExistence type="predicted"/>
<feature type="non-terminal residue" evidence="1">
    <location>
        <position position="118"/>
    </location>
</feature>
<organism evidence="1">
    <name type="scientific">marine metagenome</name>
    <dbReference type="NCBI Taxonomy" id="408172"/>
    <lineage>
        <taxon>unclassified sequences</taxon>
        <taxon>metagenomes</taxon>
        <taxon>ecological metagenomes</taxon>
    </lineage>
</organism>
<accession>A0A382QMD5</accession>